<accession>A0A6U3XHD3</accession>
<dbReference type="EMBL" id="HBGN01018485">
    <property type="protein sequence ID" value="CAD9331364.1"/>
    <property type="molecule type" value="Transcribed_RNA"/>
</dbReference>
<sequence length="512" mass="57761">MLSADQSHRLKKALYYNLEPHQLEEDSPVNVPSLLDLHVELISGGATNVCVRVWFDPTLNRSSVDKQMDQIFSKQYPPGVFVKVAPPYARWAGPKKKCDVSRLDNEFRCLERLGSICPGISTVPIICGSDEVENDGSRYLVTEFLPGQWEQYNGQFKRGHVDTKVAESLGFSLAKMHILSPTRFKGKDGILNATTLDFISKGHYGKLLQDTTFELERTDFFNERTGEIDKDAMRFKEYLKSNPELFRALSRHYDNFVNPPPETATFAHLDSHVCNILVPVNGMRLDNSSIKSCLQGLASAERYDVSKECVFKLIDMEFSNWGPSGADIGLFVSCVLFYSLCHACGDKEVDTNSIISTIPAIWNAYTDAYAHFARDEGRSDKSVIRSLYFIAREVLGWAGVWMFRFSAPKLFRLCLRCDLMYTLPTNIYEKLRSRQSSSGDVDGVAIFRSHVNFLAGKVLIMGFGDSALEEVPEIITMEHCNGIIESLVKEITWATQRMRHSIRETDATGVKS</sequence>
<dbReference type="AlphaFoldDB" id="A0A6U3XHD3"/>
<evidence type="ECO:0008006" key="2">
    <source>
        <dbReference type="Google" id="ProtNLM"/>
    </source>
</evidence>
<reference evidence="1" key="1">
    <citation type="submission" date="2021-01" db="EMBL/GenBank/DDBJ databases">
        <authorList>
            <person name="Corre E."/>
            <person name="Pelletier E."/>
            <person name="Niang G."/>
            <person name="Scheremetjew M."/>
            <person name="Finn R."/>
            <person name="Kale V."/>
            <person name="Holt S."/>
            <person name="Cochrane G."/>
            <person name="Meng A."/>
            <person name="Brown T."/>
            <person name="Cohen L."/>
        </authorList>
    </citation>
    <scope>NUCLEOTIDE SEQUENCE</scope>
    <source>
        <strain evidence="1">Pop2</strain>
    </source>
</reference>
<dbReference type="InterPro" id="IPR011009">
    <property type="entry name" value="Kinase-like_dom_sf"/>
</dbReference>
<gene>
    <name evidence="1" type="ORF">DBRI1063_LOCUS11763</name>
</gene>
<dbReference type="SUPFAM" id="SSF56112">
    <property type="entry name" value="Protein kinase-like (PK-like)"/>
    <property type="match status" value="1"/>
</dbReference>
<evidence type="ECO:0000313" key="1">
    <source>
        <dbReference type="EMBL" id="CAD9331364.1"/>
    </source>
</evidence>
<protein>
    <recommendedName>
        <fullName evidence="2">Aminoglycoside phosphotransferase domain-containing protein</fullName>
    </recommendedName>
</protein>
<name>A0A6U3XHD3_9STRA</name>
<dbReference type="Gene3D" id="3.90.1200.10">
    <property type="match status" value="1"/>
</dbReference>
<proteinExistence type="predicted"/>
<organism evidence="1">
    <name type="scientific">Ditylum brightwellii</name>
    <dbReference type="NCBI Taxonomy" id="49249"/>
    <lineage>
        <taxon>Eukaryota</taxon>
        <taxon>Sar</taxon>
        <taxon>Stramenopiles</taxon>
        <taxon>Ochrophyta</taxon>
        <taxon>Bacillariophyta</taxon>
        <taxon>Mediophyceae</taxon>
        <taxon>Lithodesmiophycidae</taxon>
        <taxon>Lithodesmiales</taxon>
        <taxon>Lithodesmiaceae</taxon>
        <taxon>Ditylum</taxon>
    </lineage>
</organism>
<dbReference type="Gene3D" id="3.30.200.20">
    <property type="entry name" value="Phosphorylase Kinase, domain 1"/>
    <property type="match status" value="1"/>
</dbReference>